<dbReference type="EMBL" id="CAXAMN010021562">
    <property type="protein sequence ID" value="CAK9060811.1"/>
    <property type="molecule type" value="Genomic_DNA"/>
</dbReference>
<dbReference type="PANTHER" id="PTHR12121:SF34">
    <property type="entry name" value="PROTEIN ANGEL"/>
    <property type="match status" value="1"/>
</dbReference>
<organism evidence="4 5">
    <name type="scientific">Durusdinium trenchii</name>
    <dbReference type="NCBI Taxonomy" id="1381693"/>
    <lineage>
        <taxon>Eukaryota</taxon>
        <taxon>Sar</taxon>
        <taxon>Alveolata</taxon>
        <taxon>Dinophyceae</taxon>
        <taxon>Suessiales</taxon>
        <taxon>Symbiodiniaceae</taxon>
        <taxon>Durusdinium</taxon>
    </lineage>
</organism>
<keyword evidence="1" id="KW-0175">Coiled coil</keyword>
<dbReference type="Pfam" id="PF03372">
    <property type="entry name" value="Exo_endo_phos"/>
    <property type="match status" value="1"/>
</dbReference>
<evidence type="ECO:0000259" key="2">
    <source>
        <dbReference type="Pfam" id="PF03372"/>
    </source>
</evidence>
<evidence type="ECO:0000256" key="1">
    <source>
        <dbReference type="SAM" id="Coils"/>
    </source>
</evidence>
<keyword evidence="5" id="KW-1185">Reference proteome</keyword>
<dbReference type="InterPro" id="IPR005135">
    <property type="entry name" value="Endo/exonuclease/phosphatase"/>
</dbReference>
<dbReference type="Proteomes" id="UP001642484">
    <property type="component" value="Unassembled WGS sequence"/>
</dbReference>
<protein>
    <recommendedName>
        <fullName evidence="2">Endonuclease/exonuclease/phosphatase domain-containing protein</fullName>
    </recommendedName>
</protein>
<evidence type="ECO:0000313" key="5">
    <source>
        <dbReference type="Proteomes" id="UP001642484"/>
    </source>
</evidence>
<evidence type="ECO:0000313" key="3">
    <source>
        <dbReference type="EMBL" id="CAK9060737.1"/>
    </source>
</evidence>
<feature type="domain" description="Endonuclease/exonuclease/phosphatase" evidence="2">
    <location>
        <begin position="678"/>
        <end position="993"/>
    </location>
</feature>
<dbReference type="InterPro" id="IPR050410">
    <property type="entry name" value="CCR4/nocturin_mRNA_transcr"/>
</dbReference>
<gene>
    <name evidence="3" type="ORF">CCMP2556_LOCUS29876</name>
    <name evidence="4" type="ORF">CCMP2556_LOCUS29921</name>
</gene>
<accession>A0ABP0NAT5</accession>
<dbReference type="InterPro" id="IPR036691">
    <property type="entry name" value="Endo/exonu/phosph_ase_sf"/>
</dbReference>
<reference evidence="4 5" key="1">
    <citation type="submission" date="2024-02" db="EMBL/GenBank/DDBJ databases">
        <authorList>
            <person name="Chen Y."/>
            <person name="Shah S."/>
            <person name="Dougan E. K."/>
            <person name="Thang M."/>
            <person name="Chan C."/>
        </authorList>
    </citation>
    <scope>NUCLEOTIDE SEQUENCE [LARGE SCALE GENOMIC DNA]</scope>
</reference>
<evidence type="ECO:0000313" key="4">
    <source>
        <dbReference type="EMBL" id="CAK9060811.1"/>
    </source>
</evidence>
<dbReference type="SUPFAM" id="SSF56219">
    <property type="entry name" value="DNase I-like"/>
    <property type="match status" value="1"/>
</dbReference>
<dbReference type="PANTHER" id="PTHR12121">
    <property type="entry name" value="CARBON CATABOLITE REPRESSOR PROTEIN 4"/>
    <property type="match status" value="1"/>
</dbReference>
<sequence length="1030" mass="116878">MAFYPGSLITTHQADSEEGILMTGGHMLDQECQDNFFGGGNMLDQCQDNFFGGGNMLDQECQDNFFGGFVGADLPREDLLGGVHEAAPGLDVSRGGGCSSFFRGVPHMPSHWETPPSSNSKCHGLEAWQLCQSIGMETAWVPRWILEPVSQIVELEAESIKILVEAQQMVHATDLRLEDKKKMAKQVRDFLIPATWASWNSQVEERLRLGSNSKKLSNLLRTILFGSEGWGSNSTCQVSKLLGGLRKALQKRYVFGQEPAVHPLVEEAINRFLSVQEEAQERKAWTIHQVASWNAYGRQDVMETKRKTLHALCDWAARSLLYLKPAPIPSNQYDWLKEFCRNFMSQADSWPSTPDEADQLPALDVFPDFDMERVRAAVTSFARAEEEAQKAEEIQREEDEAEAEARAAQIRRSQKECDDTEHARCEAVLSQIRWRVEARRLQLEIELFSQAHPREAVRFYQPRVERKVPLDVDRASDHIDLAPLSATGCSQPLHASALNKVVDGELPDVSPRLEASQLPAKEAKEARLIWKPKVSQPPPKEAKEARLIWKPKAQVPQPPAQGAKEAAHSTWVANTEDCEDWMSFKMPPAGAEFAAPTWSRPCKEDIDRPPPTKALREQESFEPAAMPVVGRVKSEKDFMTIPTGTILQSPQEARCRRTVTKQHGQIHVDWLNKQFKVMNWNVLADLYANETAYPYCEKWALSWDWRKHLIMKELKSMAVDIITLQEVQKDAYDDWFRPQLLEAGYEGVFQQKKRDPIFHHGKYIAEGCATFYKTSRFRRFDKQVIDYDRETSCEIPNTGDDQRCLQRLSKGNIALAVMLEDQQIKATNSCQAGPTGGHCLVVVNTHILCDPSSSDVKLWQSFLLINSLEQLGWNHWPLLLAGDFNSTPDSAVYEYLKQGTINGAHEDLRYDPSGLLSRFRMNMHHNLELSTAYAACTGHEAEFTNYTEDFKGTLDYIWFSPQVLEVVAITQVDEECELRKEQALPSSTCPSDHVSLVASFTFKEEPEQKAGRFWQPDYGRCPEPWEYGMC</sequence>
<dbReference type="EMBL" id="CAXAMN010021551">
    <property type="protein sequence ID" value="CAK9060737.1"/>
    <property type="molecule type" value="Genomic_DNA"/>
</dbReference>
<comment type="caution">
    <text evidence="4">The sequence shown here is derived from an EMBL/GenBank/DDBJ whole genome shotgun (WGS) entry which is preliminary data.</text>
</comment>
<name>A0ABP0NAT5_9DINO</name>
<dbReference type="Gene3D" id="3.60.10.10">
    <property type="entry name" value="Endonuclease/exonuclease/phosphatase"/>
    <property type="match status" value="1"/>
</dbReference>
<feature type="coiled-coil region" evidence="1">
    <location>
        <begin position="374"/>
        <end position="418"/>
    </location>
</feature>
<proteinExistence type="predicted"/>